<dbReference type="PATRIC" id="fig|1317118.6.peg.1705"/>
<feature type="domain" description="L-lysine epsilon oxidase C-terminal" evidence="3">
    <location>
        <begin position="405"/>
        <end position="545"/>
    </location>
</feature>
<gene>
    <name evidence="4" type="ORF">ATO8_08221</name>
</gene>
<dbReference type="RefSeq" id="WP_043843638.1">
    <property type="nucleotide sequence ID" value="NZ_AQQW01000004.1"/>
</dbReference>
<feature type="region of interest" description="Disordered" evidence="1">
    <location>
        <begin position="26"/>
        <end position="51"/>
    </location>
</feature>
<dbReference type="InterPro" id="IPR041168">
    <property type="entry name" value="LodA_N"/>
</dbReference>
<name>W4HKB4_9RHOB</name>
<dbReference type="InterPro" id="IPR033797">
    <property type="entry name" value="LodA"/>
</dbReference>
<evidence type="ECO:0000259" key="3">
    <source>
        <dbReference type="Pfam" id="PF18417"/>
    </source>
</evidence>
<accession>W4HKB4</accession>
<evidence type="ECO:0000259" key="2">
    <source>
        <dbReference type="Pfam" id="PF17990"/>
    </source>
</evidence>
<evidence type="ECO:0000313" key="4">
    <source>
        <dbReference type="EMBL" id="ETW13182.1"/>
    </source>
</evidence>
<dbReference type="InterPro" id="IPR041173">
    <property type="entry name" value="LodA_C"/>
</dbReference>
<evidence type="ECO:0000256" key="1">
    <source>
        <dbReference type="SAM" id="MobiDB-lite"/>
    </source>
</evidence>
<protein>
    <recommendedName>
        <fullName evidence="6">L-lysine 6-oxidase</fullName>
    </recommendedName>
</protein>
<dbReference type="EMBL" id="AQQW01000004">
    <property type="protein sequence ID" value="ETW13182.1"/>
    <property type="molecule type" value="Genomic_DNA"/>
</dbReference>
<comment type="caution">
    <text evidence="4">The sequence shown here is derived from an EMBL/GenBank/DDBJ whole genome shotgun (WGS) entry which is preliminary data.</text>
</comment>
<dbReference type="Pfam" id="PF18417">
    <property type="entry name" value="LodA_C"/>
    <property type="match status" value="1"/>
</dbReference>
<dbReference type="GO" id="GO:0031640">
    <property type="term" value="P:killing of cells of another organism"/>
    <property type="evidence" value="ECO:0007669"/>
    <property type="project" value="InterPro"/>
</dbReference>
<dbReference type="STRING" id="1379903.ATO8_08221"/>
<dbReference type="eggNOG" id="ENOG502Z8IE">
    <property type="taxonomic scope" value="Bacteria"/>
</dbReference>
<dbReference type="Pfam" id="PF17990">
    <property type="entry name" value="LodA_N"/>
    <property type="match status" value="1"/>
</dbReference>
<organism evidence="4 5">
    <name type="scientific">Roseivivax marinus</name>
    <dbReference type="NCBI Taxonomy" id="1379903"/>
    <lineage>
        <taxon>Bacteria</taxon>
        <taxon>Pseudomonadati</taxon>
        <taxon>Pseudomonadota</taxon>
        <taxon>Alphaproteobacteria</taxon>
        <taxon>Rhodobacterales</taxon>
        <taxon>Roseobacteraceae</taxon>
        <taxon>Roseivivax</taxon>
    </lineage>
</organism>
<sequence>MAFRIHPAIGIARLGTSEEFYLAPETRAGEPQEGSSVNGGLPIRPGTEDETISSADIRDADGRLKRQGVRFRIFSYPDDQITSFPTGAGEEITIGSTVDGKTVTDIAWMAHLANKKANNWVSPDDVGVVAYENGGLPDLRNDGFDGESDPSAPVRLKKLIIDAGPRALSGANASVAFDTATEASFLKEGAITPLPDYPKQFPDDGSFPDRITPAGEDITTLGEARTDDKGRLIMLAAYGRSTGFDQFALPLNDDVNNDKWFDDTSDGPVTAVITFDDGSTAEVAPAWVVNTDPAYAPQTLNVVSLWDEQLNTFLQHFDLNPSIWTGDGFVADYSPDFASEIYPVFLAASLQMWNTNLPASAIAAHRSVGMITAEDDPQSRLYVKMLIRDPNDPDHASTGAPMMPLALGDSGKAFLTVTETQYFFLMQWFDGKFTSAPATPMGPGETLDMVSMANCLGGRFSPGIDMTFITRDPQLYDPDWTNPGVGPFRVRAAPIDYEAVTSAPVLGIGYVPTRTDGAGVEPGDICKFMALPWHTDYNSCATHTPAPNPGGDIETPGAPGLFDGRNLSLFWSWPAQRPVAVYTFDDLVANGGSLPEQRFSVRGAGTVAEAGQAGPFPAANVGRFQKREDILTHWHRIGVIMQGAAIEDYPEGANPDFYLEVASLLDGPDDPVAPWPNTVVDDPHG</sequence>
<dbReference type="GO" id="GO:1900191">
    <property type="term" value="P:negative regulation of single-species biofilm formation"/>
    <property type="evidence" value="ECO:0007669"/>
    <property type="project" value="InterPro"/>
</dbReference>
<dbReference type="AlphaFoldDB" id="W4HKB4"/>
<evidence type="ECO:0000313" key="5">
    <source>
        <dbReference type="Proteomes" id="UP000019063"/>
    </source>
</evidence>
<keyword evidence="5" id="KW-1185">Reference proteome</keyword>
<dbReference type="CDD" id="cd14732">
    <property type="entry name" value="LodA"/>
    <property type="match status" value="1"/>
</dbReference>
<dbReference type="Proteomes" id="UP000019063">
    <property type="component" value="Unassembled WGS sequence"/>
</dbReference>
<proteinExistence type="predicted"/>
<evidence type="ECO:0008006" key="6">
    <source>
        <dbReference type="Google" id="ProtNLM"/>
    </source>
</evidence>
<dbReference type="GO" id="GO:0033736">
    <property type="term" value="F:L-lysine 6-oxidase activity"/>
    <property type="evidence" value="ECO:0007669"/>
    <property type="project" value="InterPro"/>
</dbReference>
<feature type="domain" description="L-Lysine epsilon oxidase N-terminal" evidence="2">
    <location>
        <begin position="6"/>
        <end position="289"/>
    </location>
</feature>
<reference evidence="4 5" key="1">
    <citation type="journal article" date="2014" name="Antonie Van Leeuwenhoek">
        <title>Roseivivax atlanticus sp. nov., isolated from surface seawater of the Atlantic Ocean.</title>
        <authorList>
            <person name="Li G."/>
            <person name="Lai Q."/>
            <person name="Liu X."/>
            <person name="Sun F."/>
            <person name="Shao Z."/>
        </authorList>
    </citation>
    <scope>NUCLEOTIDE SEQUENCE [LARGE SCALE GENOMIC DNA]</scope>
    <source>
        <strain evidence="4 5">22II-s10s</strain>
    </source>
</reference>